<gene>
    <name evidence="1" type="ORF">S06H3_53727</name>
</gene>
<organism evidence="1">
    <name type="scientific">marine sediment metagenome</name>
    <dbReference type="NCBI Taxonomy" id="412755"/>
    <lineage>
        <taxon>unclassified sequences</taxon>
        <taxon>metagenomes</taxon>
        <taxon>ecological metagenomes</taxon>
    </lineage>
</organism>
<accession>X1R4S3</accession>
<dbReference type="AlphaFoldDB" id="X1R4S3"/>
<name>X1R4S3_9ZZZZ</name>
<dbReference type="EMBL" id="BARV01034285">
    <property type="protein sequence ID" value="GAI58125.1"/>
    <property type="molecule type" value="Genomic_DNA"/>
</dbReference>
<feature type="non-terminal residue" evidence="1">
    <location>
        <position position="243"/>
    </location>
</feature>
<feature type="non-terminal residue" evidence="1">
    <location>
        <position position="1"/>
    </location>
</feature>
<comment type="caution">
    <text evidence="1">The sequence shown here is derived from an EMBL/GenBank/DDBJ whole genome shotgun (WGS) entry which is preliminary data.</text>
</comment>
<proteinExistence type="predicted"/>
<reference evidence="1" key="1">
    <citation type="journal article" date="2014" name="Front. Microbiol.">
        <title>High frequency of phylogenetically diverse reductive dehalogenase-homologous genes in deep subseafloor sedimentary metagenomes.</title>
        <authorList>
            <person name="Kawai M."/>
            <person name="Futagami T."/>
            <person name="Toyoda A."/>
            <person name="Takaki Y."/>
            <person name="Nishi S."/>
            <person name="Hori S."/>
            <person name="Arai W."/>
            <person name="Tsubouchi T."/>
            <person name="Morono Y."/>
            <person name="Uchiyama I."/>
            <person name="Ito T."/>
            <person name="Fujiyama A."/>
            <person name="Inagaki F."/>
            <person name="Takami H."/>
        </authorList>
    </citation>
    <scope>NUCLEOTIDE SEQUENCE</scope>
    <source>
        <strain evidence="1">Expedition CK06-06</strain>
    </source>
</reference>
<sequence length="243" mass="28430">VLDLPIDQDYQELLDEVEQFIKTYVELPSEGDYLYLALWVFHTYLIEKFGVTPLLYFYGVQVTGKTRAGEVLSKIGFKVERLTAPTEATLFRSASYFKNALVIDEIKLWGRDANENVANLIKSRYKRGLKVSRINLENKGEEQVEYFDVFAPMVICTTEPLNEIIESRCLRFIMRANVNPDVEKSFNETWGQDLRNKLTMFRACYLKPEFEEIKRVARRRLNEILTPLYQVLMLIAPGREDEF</sequence>
<evidence type="ECO:0008006" key="2">
    <source>
        <dbReference type="Google" id="ProtNLM"/>
    </source>
</evidence>
<evidence type="ECO:0000313" key="1">
    <source>
        <dbReference type="EMBL" id="GAI58125.1"/>
    </source>
</evidence>
<protein>
    <recommendedName>
        <fullName evidence="2">SF3 helicase domain-containing protein</fullName>
    </recommendedName>
</protein>